<sequence>MLLDKYKREYRYKSNQRGNSKALWISIIISLIIVAILWYFF</sequence>
<dbReference type="STRING" id="390241.SAMN04488023_11447"/>
<dbReference type="RefSeq" id="WP_262502418.1">
    <property type="nucleotide sequence ID" value="NZ_FOGG01000014.1"/>
</dbReference>
<reference evidence="2 3" key="1">
    <citation type="submission" date="2016-10" db="EMBL/GenBank/DDBJ databases">
        <authorList>
            <person name="de Groot N.N."/>
        </authorList>
    </citation>
    <scope>NUCLEOTIDE SEQUENCE [LARGE SCALE GENOMIC DNA]</scope>
    <source>
        <strain evidence="2 3">DSM 18610</strain>
    </source>
</reference>
<keyword evidence="1" id="KW-1133">Transmembrane helix</keyword>
<keyword evidence="1" id="KW-0812">Transmembrane</keyword>
<organism evidence="2 3">
    <name type="scientific">Pedobacter rhizosphaerae</name>
    <dbReference type="NCBI Taxonomy" id="390241"/>
    <lineage>
        <taxon>Bacteria</taxon>
        <taxon>Pseudomonadati</taxon>
        <taxon>Bacteroidota</taxon>
        <taxon>Sphingobacteriia</taxon>
        <taxon>Sphingobacteriales</taxon>
        <taxon>Sphingobacteriaceae</taxon>
        <taxon>Pedobacter</taxon>
    </lineage>
</organism>
<proteinExistence type="predicted"/>
<dbReference type="Proteomes" id="UP000199572">
    <property type="component" value="Unassembled WGS sequence"/>
</dbReference>
<evidence type="ECO:0000313" key="2">
    <source>
        <dbReference type="EMBL" id="SER70144.1"/>
    </source>
</evidence>
<dbReference type="AlphaFoldDB" id="A0A1H9RBQ7"/>
<dbReference type="EMBL" id="FOGG01000014">
    <property type="protein sequence ID" value="SER70144.1"/>
    <property type="molecule type" value="Genomic_DNA"/>
</dbReference>
<feature type="transmembrane region" description="Helical" evidence="1">
    <location>
        <begin position="21"/>
        <end position="40"/>
    </location>
</feature>
<keyword evidence="1" id="KW-0472">Membrane</keyword>
<keyword evidence="3" id="KW-1185">Reference proteome</keyword>
<name>A0A1H9RBQ7_9SPHI</name>
<accession>A0A1H9RBQ7</accession>
<evidence type="ECO:0000313" key="3">
    <source>
        <dbReference type="Proteomes" id="UP000199572"/>
    </source>
</evidence>
<protein>
    <submittedName>
        <fullName evidence="2">Uncharacterized protein</fullName>
    </submittedName>
</protein>
<evidence type="ECO:0000256" key="1">
    <source>
        <dbReference type="SAM" id="Phobius"/>
    </source>
</evidence>
<gene>
    <name evidence="2" type="ORF">SAMN04488023_11447</name>
</gene>